<name>A0ABV9YNE0_9PSEU</name>
<protein>
    <submittedName>
        <fullName evidence="2">Tetratricopeptide repeat protein</fullName>
    </submittedName>
</protein>
<organism evidence="2 3">
    <name type="scientific">Actinomycetospora atypica</name>
    <dbReference type="NCBI Taxonomy" id="1290095"/>
    <lineage>
        <taxon>Bacteria</taxon>
        <taxon>Bacillati</taxon>
        <taxon>Actinomycetota</taxon>
        <taxon>Actinomycetes</taxon>
        <taxon>Pseudonocardiales</taxon>
        <taxon>Pseudonocardiaceae</taxon>
        <taxon>Actinomycetospora</taxon>
    </lineage>
</organism>
<gene>
    <name evidence="2" type="ORF">ACFPBZ_19535</name>
</gene>
<evidence type="ECO:0000313" key="2">
    <source>
        <dbReference type="EMBL" id="MFC5064425.1"/>
    </source>
</evidence>
<comment type="caution">
    <text evidence="2">The sequence shown here is derived from an EMBL/GenBank/DDBJ whole genome shotgun (WGS) entry which is preliminary data.</text>
</comment>
<accession>A0ABV9YNE0</accession>
<dbReference type="Proteomes" id="UP001595947">
    <property type="component" value="Unassembled WGS sequence"/>
</dbReference>
<evidence type="ECO:0000256" key="1">
    <source>
        <dbReference type="SAM" id="MobiDB-lite"/>
    </source>
</evidence>
<dbReference type="EMBL" id="JBHSIV010000023">
    <property type="protein sequence ID" value="MFC5064425.1"/>
    <property type="molecule type" value="Genomic_DNA"/>
</dbReference>
<dbReference type="InterPro" id="IPR011990">
    <property type="entry name" value="TPR-like_helical_dom_sf"/>
</dbReference>
<keyword evidence="3" id="KW-1185">Reference proteome</keyword>
<dbReference type="SUPFAM" id="SSF81901">
    <property type="entry name" value="HCP-like"/>
    <property type="match status" value="1"/>
</dbReference>
<feature type="region of interest" description="Disordered" evidence="1">
    <location>
        <begin position="285"/>
        <end position="310"/>
    </location>
</feature>
<dbReference type="RefSeq" id="WP_378037769.1">
    <property type="nucleotide sequence ID" value="NZ_JBHSIV010000023.1"/>
</dbReference>
<dbReference type="Gene3D" id="1.25.40.10">
    <property type="entry name" value="Tetratricopeptide repeat domain"/>
    <property type="match status" value="1"/>
</dbReference>
<sequence length="310" mass="33572">MATGDLVREHARRGVLHLASELTREPLSPASVRILVGAHLLERWAEDEEVRAALRPLFEAAVPDQRALLALGDVDVWLSDGRIARDWWTRAVAGPDPELAALGAWRVARAHLRAGRTDEARPLLEQAGRAGVGDASLRLGRLVEADGDDEAAAELFRRSGTGEGALRLAEIRLRADDAEGADRAVARLATEPQRPGEPDLQAWENGVRGEIHFRRGALDAAEVCFDRARNAPGDRGRRYELRFAQIAIAQGDAYGAHFWTSLLLNGEDAVGEEARRLVALHPDLVAAGAPQPDQPDELGAPDVGDGDDEH</sequence>
<reference evidence="3" key="1">
    <citation type="journal article" date="2019" name="Int. J. Syst. Evol. Microbiol.">
        <title>The Global Catalogue of Microorganisms (GCM) 10K type strain sequencing project: providing services to taxonomists for standard genome sequencing and annotation.</title>
        <authorList>
            <consortium name="The Broad Institute Genomics Platform"/>
            <consortium name="The Broad Institute Genome Sequencing Center for Infectious Disease"/>
            <person name="Wu L."/>
            <person name="Ma J."/>
        </authorList>
    </citation>
    <scope>NUCLEOTIDE SEQUENCE [LARGE SCALE GENOMIC DNA]</scope>
    <source>
        <strain evidence="3">CGMCC 4.7093</strain>
    </source>
</reference>
<evidence type="ECO:0000313" key="3">
    <source>
        <dbReference type="Proteomes" id="UP001595947"/>
    </source>
</evidence>
<proteinExistence type="predicted"/>